<dbReference type="KEGG" id="sapp:SAC06_01415"/>
<sequence length="169" mass="17166">MTASTKPVDASATKRAGGAARIIGIILIVAGAIMLVSGGVAWGAVSSQLKVQQMVVPDDAPSNAGKAVAGPFTAWSMQEIINIHAEHSTEGETYATLGDKVNEAKAEFGDDSEEAAKLQALRNTAQSAAFLRASLFTSILAFGVSALVMGLGVTTAITGAGFVVSGKKD</sequence>
<keyword evidence="1" id="KW-0472">Membrane</keyword>
<evidence type="ECO:0000256" key="1">
    <source>
        <dbReference type="SAM" id="Phobius"/>
    </source>
</evidence>
<evidence type="ECO:0008006" key="3">
    <source>
        <dbReference type="Google" id="ProtNLM"/>
    </source>
</evidence>
<keyword evidence="1" id="KW-0812">Transmembrane</keyword>
<feature type="transmembrane region" description="Helical" evidence="1">
    <location>
        <begin position="22"/>
        <end position="45"/>
    </location>
</feature>
<dbReference type="RefSeq" id="WP_350258444.1">
    <property type="nucleotide sequence ID" value="NZ_CP138335.1"/>
</dbReference>
<dbReference type="AlphaFoldDB" id="A0AAU7V824"/>
<accession>A0AAU7V824</accession>
<proteinExistence type="predicted"/>
<protein>
    <recommendedName>
        <fullName evidence="3">Aromatic ring-opening dioxygenase LigA</fullName>
    </recommendedName>
</protein>
<dbReference type="EMBL" id="CP138335">
    <property type="protein sequence ID" value="XBW08245.1"/>
    <property type="molecule type" value="Genomic_DNA"/>
</dbReference>
<evidence type="ECO:0000313" key="2">
    <source>
        <dbReference type="EMBL" id="XBW08245.1"/>
    </source>
</evidence>
<name>A0AAU7V824_9ACTO</name>
<keyword evidence="1" id="KW-1133">Transmembrane helix</keyword>
<feature type="transmembrane region" description="Helical" evidence="1">
    <location>
        <begin position="139"/>
        <end position="164"/>
    </location>
</feature>
<reference evidence="2" key="1">
    <citation type="submission" date="2023-11" db="EMBL/GenBank/DDBJ databases">
        <title>Scrofimicrobium hongkongense sp. nov., isolated from a patient with peritonitis.</title>
        <authorList>
            <person name="Lao H.Y."/>
            <person name="Wong A.Y.P."/>
            <person name="Ng T.L."/>
            <person name="Wong R.Y.L."/>
            <person name="Yau M.C.Y."/>
            <person name="Lam J.Y.W."/>
            <person name="Siu G.K.H."/>
        </authorList>
    </citation>
    <scope>NUCLEOTIDE SEQUENCE</scope>
    <source>
        <strain evidence="2">R131</strain>
    </source>
</reference>
<organism evidence="2">
    <name type="scientific">Scrofimicrobium appendicitidis</name>
    <dbReference type="NCBI Taxonomy" id="3079930"/>
    <lineage>
        <taxon>Bacteria</taxon>
        <taxon>Bacillati</taxon>
        <taxon>Actinomycetota</taxon>
        <taxon>Actinomycetes</taxon>
        <taxon>Actinomycetales</taxon>
        <taxon>Actinomycetaceae</taxon>
        <taxon>Scrofimicrobium</taxon>
    </lineage>
</organism>
<gene>
    <name evidence="2" type="ORF">SAC06_01415</name>
</gene>